<sequence length="177" mass="18850">GASWKSRTVLGVCGGAFILSCAWRANQVALHWAAGSSHLFEAVLREQPGQFHTLKDFGTLELKQGKVQKAKAMLSEALQIRPDHGGLLLNLATLLHQSKESAEAEVVYRKACAKAQATSEDCGGCQPAMTELAKAQANYGGLLLQLGRHADAAAVLEDNLGQRQLIQLAGRAFSISA</sequence>
<comment type="caution">
    <text evidence="2">The sequence shown here is derived from an EMBL/GenBank/DDBJ whole genome shotgun (WGS) entry which is preliminary data.</text>
</comment>
<gene>
    <name evidence="2" type="primary">Tmtc4</name>
    <name evidence="2" type="ORF">SPIL2461_LOCUS5256</name>
</gene>
<keyword evidence="3" id="KW-1185">Reference proteome</keyword>
<feature type="non-terminal residue" evidence="2">
    <location>
        <position position="1"/>
    </location>
</feature>
<dbReference type="Pfam" id="PF14559">
    <property type="entry name" value="TPR_19"/>
    <property type="match status" value="1"/>
</dbReference>
<dbReference type="InterPro" id="IPR019734">
    <property type="entry name" value="TPR_rpt"/>
</dbReference>
<dbReference type="PROSITE" id="PS50005">
    <property type="entry name" value="TPR"/>
    <property type="match status" value="1"/>
</dbReference>
<dbReference type="AlphaFoldDB" id="A0A812M8D4"/>
<proteinExistence type="predicted"/>
<reference evidence="2" key="1">
    <citation type="submission" date="2021-02" db="EMBL/GenBank/DDBJ databases">
        <authorList>
            <person name="Dougan E. K."/>
            <person name="Rhodes N."/>
            <person name="Thang M."/>
            <person name="Chan C."/>
        </authorList>
    </citation>
    <scope>NUCLEOTIDE SEQUENCE</scope>
</reference>
<dbReference type="Proteomes" id="UP000649617">
    <property type="component" value="Unassembled WGS sequence"/>
</dbReference>
<feature type="repeat" description="TPR" evidence="1">
    <location>
        <begin position="51"/>
        <end position="84"/>
    </location>
</feature>
<dbReference type="Gene3D" id="1.25.40.10">
    <property type="entry name" value="Tetratricopeptide repeat domain"/>
    <property type="match status" value="1"/>
</dbReference>
<accession>A0A812M8D4</accession>
<name>A0A812M8D4_SYMPI</name>
<organism evidence="2 3">
    <name type="scientific">Symbiodinium pilosum</name>
    <name type="common">Dinoflagellate</name>
    <dbReference type="NCBI Taxonomy" id="2952"/>
    <lineage>
        <taxon>Eukaryota</taxon>
        <taxon>Sar</taxon>
        <taxon>Alveolata</taxon>
        <taxon>Dinophyceae</taxon>
        <taxon>Suessiales</taxon>
        <taxon>Symbiodiniaceae</taxon>
        <taxon>Symbiodinium</taxon>
    </lineage>
</organism>
<dbReference type="EMBL" id="CAJNIZ010007327">
    <property type="protein sequence ID" value="CAE7257183.1"/>
    <property type="molecule type" value="Genomic_DNA"/>
</dbReference>
<evidence type="ECO:0000313" key="3">
    <source>
        <dbReference type="Proteomes" id="UP000649617"/>
    </source>
</evidence>
<keyword evidence="1" id="KW-0802">TPR repeat</keyword>
<dbReference type="InterPro" id="IPR011990">
    <property type="entry name" value="TPR-like_helical_dom_sf"/>
</dbReference>
<protein>
    <submittedName>
        <fullName evidence="2">Tmtc4 protein</fullName>
    </submittedName>
</protein>
<dbReference type="OrthoDB" id="195091at2759"/>
<evidence type="ECO:0000313" key="2">
    <source>
        <dbReference type="EMBL" id="CAE7257183.1"/>
    </source>
</evidence>
<evidence type="ECO:0000256" key="1">
    <source>
        <dbReference type="PROSITE-ProRule" id="PRU00339"/>
    </source>
</evidence>
<dbReference type="SUPFAM" id="SSF48452">
    <property type="entry name" value="TPR-like"/>
    <property type="match status" value="1"/>
</dbReference>
<dbReference type="SMART" id="SM00028">
    <property type="entry name" value="TPR"/>
    <property type="match status" value="2"/>
</dbReference>